<accession>A0A1X7UPK2</accession>
<organism evidence="1">
    <name type="scientific">Amphimedon queenslandica</name>
    <name type="common">Sponge</name>
    <dbReference type="NCBI Taxonomy" id="400682"/>
    <lineage>
        <taxon>Eukaryota</taxon>
        <taxon>Metazoa</taxon>
        <taxon>Porifera</taxon>
        <taxon>Demospongiae</taxon>
        <taxon>Heteroscleromorpha</taxon>
        <taxon>Haplosclerida</taxon>
        <taxon>Niphatidae</taxon>
        <taxon>Amphimedon</taxon>
    </lineage>
</organism>
<dbReference type="AlphaFoldDB" id="A0A1X7UPK2"/>
<reference evidence="1" key="1">
    <citation type="submission" date="2017-05" db="UniProtKB">
        <authorList>
            <consortium name="EnsemblMetazoa"/>
        </authorList>
    </citation>
    <scope>IDENTIFICATION</scope>
</reference>
<dbReference type="Gene3D" id="3.10.450.240">
    <property type="match status" value="1"/>
</dbReference>
<dbReference type="eggNOG" id="ENOG502T0NA">
    <property type="taxonomic scope" value="Eukaryota"/>
</dbReference>
<dbReference type="InterPro" id="IPR032710">
    <property type="entry name" value="NTF2-like_dom_sf"/>
</dbReference>
<sequence length="289" mass="32545">MASISAVNMIRYNKYLFPSLRPSSIRSSTMLSSLRLLSSSKAHNASSSYPLPWPHHARGPLPTDRLLHRIAGLFLLRRVVRNWDGSRFDTSSFLNGAKDAILLVGKLLFSNERNELEGILQPKLFKAVETSFSSLPQDSQGKLEIESIKRLELTGVRSVFGTASPGDEHVVSWLGQKIITSKSRLESLSISYSNGRMTFKVAKELGEEATQARMEFLLAVSFLAKERYRLVDKDGTVLDGAEGKVRSSHHQWVFGSTVDWDNDIYPFQWRIYDINNYLSNNVINDGCET</sequence>
<dbReference type="InParanoid" id="A0A1X7UPK2"/>
<protein>
    <recommendedName>
        <fullName evidence="2">Tim44-like domain-containing protein</fullName>
    </recommendedName>
</protein>
<proteinExistence type="predicted"/>
<evidence type="ECO:0008006" key="2">
    <source>
        <dbReference type="Google" id="ProtNLM"/>
    </source>
</evidence>
<dbReference type="EnsemblMetazoa" id="Aqu2.1.29449_001">
    <property type="protein sequence ID" value="Aqu2.1.29449_001"/>
    <property type="gene ID" value="Aqu2.1.29449"/>
</dbReference>
<dbReference type="SUPFAM" id="SSF54427">
    <property type="entry name" value="NTF2-like"/>
    <property type="match status" value="1"/>
</dbReference>
<name>A0A1X7UPK2_AMPQE</name>
<evidence type="ECO:0000313" key="1">
    <source>
        <dbReference type="EnsemblMetazoa" id="Aqu2.1.29449_001"/>
    </source>
</evidence>